<reference evidence="3" key="2">
    <citation type="journal article" date="2021" name="PeerJ">
        <title>Extensive microbial diversity within the chicken gut microbiome revealed by metagenomics and culture.</title>
        <authorList>
            <person name="Gilroy R."/>
            <person name="Ravi A."/>
            <person name="Getino M."/>
            <person name="Pursley I."/>
            <person name="Horton D.L."/>
            <person name="Alikhan N.F."/>
            <person name="Baker D."/>
            <person name="Gharbi K."/>
            <person name="Hall N."/>
            <person name="Watson M."/>
            <person name="Adriaenssens E.M."/>
            <person name="Foster-Nyarko E."/>
            <person name="Jarju S."/>
            <person name="Secka A."/>
            <person name="Antonio M."/>
            <person name="Oren A."/>
            <person name="Chaudhuri R.R."/>
            <person name="La Ragione R."/>
            <person name="Hildebrand F."/>
            <person name="Pallen M.J."/>
        </authorList>
    </citation>
    <scope>NUCLEOTIDE SEQUENCE</scope>
    <source>
        <strain evidence="3">ChiHjej9B8-7071</strain>
    </source>
</reference>
<dbReference type="EMBL" id="DVGD01000055">
    <property type="protein sequence ID" value="HIR09151.1"/>
    <property type="molecule type" value="Genomic_DNA"/>
</dbReference>
<gene>
    <name evidence="3" type="ORF">IAA70_01970</name>
</gene>
<dbReference type="SUPFAM" id="SSF47781">
    <property type="entry name" value="RuvA domain 2-like"/>
    <property type="match status" value="1"/>
</dbReference>
<dbReference type="GO" id="GO:0015628">
    <property type="term" value="P:protein secretion by the type II secretion system"/>
    <property type="evidence" value="ECO:0007669"/>
    <property type="project" value="TreeGrafter"/>
</dbReference>
<feature type="compositionally biased region" description="Acidic residues" evidence="1">
    <location>
        <begin position="65"/>
        <end position="77"/>
    </location>
</feature>
<dbReference type="AlphaFoldDB" id="A0A9D1A6F7"/>
<dbReference type="Proteomes" id="UP000824258">
    <property type="component" value="Unassembled WGS sequence"/>
</dbReference>
<dbReference type="SMART" id="SM00278">
    <property type="entry name" value="HhH1"/>
    <property type="match status" value="2"/>
</dbReference>
<name>A0A9D1A6F7_9FIRM</name>
<comment type="caution">
    <text evidence="3">The sequence shown here is derived from an EMBL/GenBank/DDBJ whole genome shotgun (WGS) entry which is preliminary data.</text>
</comment>
<dbReference type="NCBIfam" id="TIGR00426">
    <property type="entry name" value="competence protein ComEA helix-hairpin-helix repeat region"/>
    <property type="match status" value="1"/>
</dbReference>
<dbReference type="GO" id="GO:0006281">
    <property type="term" value="P:DNA repair"/>
    <property type="evidence" value="ECO:0007669"/>
    <property type="project" value="InterPro"/>
</dbReference>
<evidence type="ECO:0000313" key="4">
    <source>
        <dbReference type="Proteomes" id="UP000824258"/>
    </source>
</evidence>
<reference evidence="3" key="1">
    <citation type="submission" date="2020-10" db="EMBL/GenBank/DDBJ databases">
        <authorList>
            <person name="Gilroy R."/>
        </authorList>
    </citation>
    <scope>NUCLEOTIDE SEQUENCE</scope>
    <source>
        <strain evidence="3">ChiHjej9B8-7071</strain>
    </source>
</reference>
<dbReference type="InterPro" id="IPR010994">
    <property type="entry name" value="RuvA_2-like"/>
</dbReference>
<proteinExistence type="predicted"/>
<accession>A0A9D1A6F7</accession>
<evidence type="ECO:0000259" key="2">
    <source>
        <dbReference type="SMART" id="SM00278"/>
    </source>
</evidence>
<feature type="domain" description="Helix-hairpin-helix DNA-binding motif class 1" evidence="2">
    <location>
        <begin position="130"/>
        <end position="149"/>
    </location>
</feature>
<dbReference type="InterPro" id="IPR051675">
    <property type="entry name" value="Endo/Exo/Phosphatase_dom_1"/>
</dbReference>
<dbReference type="Gene3D" id="1.10.150.320">
    <property type="entry name" value="Photosystem II 12 kDa extrinsic protein"/>
    <property type="match status" value="1"/>
</dbReference>
<dbReference type="PANTHER" id="PTHR21180">
    <property type="entry name" value="ENDONUCLEASE/EXONUCLEASE/PHOSPHATASE FAMILY DOMAIN-CONTAINING PROTEIN 1"/>
    <property type="match status" value="1"/>
</dbReference>
<feature type="compositionally biased region" description="Polar residues" evidence="1">
    <location>
        <begin position="37"/>
        <end position="53"/>
    </location>
</feature>
<dbReference type="InterPro" id="IPR003583">
    <property type="entry name" value="Hlx-hairpin-Hlx_DNA-bd_motif"/>
</dbReference>
<dbReference type="GO" id="GO:0003677">
    <property type="term" value="F:DNA binding"/>
    <property type="evidence" value="ECO:0007669"/>
    <property type="project" value="InterPro"/>
</dbReference>
<sequence>MMKNKGISWLIYCIMAVLCAFSLGWVLGSGGTHETVTVQVSSQPQETKETPASQETQTPEAPQETQEEAPLELEEAEQQTPQLSAPTEEAPLNLNTATQAELELLPGIGPVLAQAILDYRDSFGGFSTKEQLMEVSGIGEKRYAAVEALITVEVEDEGTGGR</sequence>
<dbReference type="Pfam" id="PF12836">
    <property type="entry name" value="HHH_3"/>
    <property type="match status" value="1"/>
</dbReference>
<protein>
    <submittedName>
        <fullName evidence="3">Helix-hairpin-helix domain-containing protein</fullName>
    </submittedName>
</protein>
<evidence type="ECO:0000313" key="3">
    <source>
        <dbReference type="EMBL" id="HIR09151.1"/>
    </source>
</evidence>
<evidence type="ECO:0000256" key="1">
    <source>
        <dbReference type="SAM" id="MobiDB-lite"/>
    </source>
</evidence>
<dbReference type="GO" id="GO:0015627">
    <property type="term" value="C:type II protein secretion system complex"/>
    <property type="evidence" value="ECO:0007669"/>
    <property type="project" value="TreeGrafter"/>
</dbReference>
<dbReference type="PANTHER" id="PTHR21180:SF32">
    <property type="entry name" value="ENDONUCLEASE_EXONUCLEASE_PHOSPHATASE FAMILY DOMAIN-CONTAINING PROTEIN 1"/>
    <property type="match status" value="1"/>
</dbReference>
<organism evidence="3 4">
    <name type="scientific">Candidatus Avoscillospira stercoripullorum</name>
    <dbReference type="NCBI Taxonomy" id="2840709"/>
    <lineage>
        <taxon>Bacteria</taxon>
        <taxon>Bacillati</taxon>
        <taxon>Bacillota</taxon>
        <taxon>Clostridia</taxon>
        <taxon>Eubacteriales</taxon>
        <taxon>Oscillospiraceae</taxon>
        <taxon>Oscillospiraceae incertae sedis</taxon>
        <taxon>Candidatus Avoscillospira</taxon>
    </lineage>
</organism>
<feature type="region of interest" description="Disordered" evidence="1">
    <location>
        <begin position="37"/>
        <end position="89"/>
    </location>
</feature>
<feature type="domain" description="Helix-hairpin-helix DNA-binding motif class 1" evidence="2">
    <location>
        <begin position="100"/>
        <end position="119"/>
    </location>
</feature>
<dbReference type="InterPro" id="IPR004509">
    <property type="entry name" value="Competence_ComEA_HhH"/>
</dbReference>
<feature type="compositionally biased region" description="Low complexity" evidence="1">
    <location>
        <begin position="54"/>
        <end position="64"/>
    </location>
</feature>